<reference evidence="2 3" key="1">
    <citation type="submission" date="2022-12" db="EMBL/GenBank/DDBJ databases">
        <title>Chitinophagaceae gen. sp. nov., a new member of the family Chitinophagaceae, isolated from soil in a chemical factory.</title>
        <authorList>
            <person name="Ke Z."/>
        </authorList>
    </citation>
    <scope>NUCLEOTIDE SEQUENCE [LARGE SCALE GENOMIC DNA]</scope>
    <source>
        <strain evidence="2 3">LY-5</strain>
    </source>
</reference>
<evidence type="ECO:0000313" key="2">
    <source>
        <dbReference type="EMBL" id="MDA3615207.1"/>
    </source>
</evidence>
<dbReference type="Proteomes" id="UP001210231">
    <property type="component" value="Unassembled WGS sequence"/>
</dbReference>
<accession>A0ABT4ULK8</accession>
<feature type="domain" description="SprT-like" evidence="1">
    <location>
        <begin position="28"/>
        <end position="104"/>
    </location>
</feature>
<gene>
    <name evidence="2" type="ORF">O3P16_10345</name>
</gene>
<keyword evidence="3" id="KW-1185">Reference proteome</keyword>
<dbReference type="Pfam" id="PF10263">
    <property type="entry name" value="SprT-like"/>
    <property type="match status" value="1"/>
</dbReference>
<sequence length="212" mass="24658">MEKQRSFEPLRQYLPDNCFELVMPLILKHKVHLTISRGRKTKLGDYRNAYGNNNHRISVNGDLNKYAFLVTLIHELAHLLTYEKFGHRVQPHGTEWKSIYSQMLYEFIQHQVLPVDITEALVKTIKKPGASTCSEVDLQRVLNKYDKRHPAMTTVETINIGDTFALPDGRKFVRGEVIRKRIKCFLLPGMQPYSFTALYEVIDLNKLNKEIV</sequence>
<organism evidence="2 3">
    <name type="scientific">Polluticaenibacter yanchengensis</name>
    <dbReference type="NCBI Taxonomy" id="3014562"/>
    <lineage>
        <taxon>Bacteria</taxon>
        <taxon>Pseudomonadati</taxon>
        <taxon>Bacteroidota</taxon>
        <taxon>Chitinophagia</taxon>
        <taxon>Chitinophagales</taxon>
        <taxon>Chitinophagaceae</taxon>
        <taxon>Polluticaenibacter</taxon>
    </lineage>
</organism>
<proteinExistence type="predicted"/>
<evidence type="ECO:0000259" key="1">
    <source>
        <dbReference type="Pfam" id="PF10263"/>
    </source>
</evidence>
<protein>
    <submittedName>
        <fullName evidence="2">SprT-like domain-containing protein</fullName>
    </submittedName>
</protein>
<dbReference type="InterPro" id="IPR006640">
    <property type="entry name" value="SprT-like_domain"/>
</dbReference>
<comment type="caution">
    <text evidence="2">The sequence shown here is derived from an EMBL/GenBank/DDBJ whole genome shotgun (WGS) entry which is preliminary data.</text>
</comment>
<dbReference type="RefSeq" id="WP_407031532.1">
    <property type="nucleotide sequence ID" value="NZ_JAQGEF010000011.1"/>
</dbReference>
<dbReference type="EMBL" id="JAQGEF010000011">
    <property type="protein sequence ID" value="MDA3615207.1"/>
    <property type="molecule type" value="Genomic_DNA"/>
</dbReference>
<evidence type="ECO:0000313" key="3">
    <source>
        <dbReference type="Proteomes" id="UP001210231"/>
    </source>
</evidence>
<name>A0ABT4ULK8_9BACT</name>